<feature type="domain" description="AB hydrolase-1" evidence="1">
    <location>
        <begin position="28"/>
        <end position="259"/>
    </location>
</feature>
<dbReference type="InterPro" id="IPR000073">
    <property type="entry name" value="AB_hydrolase_1"/>
</dbReference>
<proteinExistence type="predicted"/>
<organism evidence="3 4">
    <name type="scientific">Mobiluncus curtisii</name>
    <dbReference type="NCBI Taxonomy" id="2051"/>
    <lineage>
        <taxon>Bacteria</taxon>
        <taxon>Bacillati</taxon>
        <taxon>Actinomycetota</taxon>
        <taxon>Actinomycetes</taxon>
        <taxon>Actinomycetales</taxon>
        <taxon>Actinomycetaceae</taxon>
        <taxon>Mobiluncus</taxon>
    </lineage>
</organism>
<keyword evidence="2" id="KW-0378">Hydrolase</keyword>
<reference evidence="3 4" key="1">
    <citation type="submission" date="2018-06" db="EMBL/GenBank/DDBJ databases">
        <authorList>
            <consortium name="Pathogen Informatics"/>
            <person name="Doyle S."/>
        </authorList>
    </citation>
    <scope>NUCLEOTIDE SEQUENCE [LARGE SCALE GENOMIC DNA]</scope>
    <source>
        <strain evidence="3 4">NCTC11820</strain>
    </source>
</reference>
<evidence type="ECO:0000313" key="3">
    <source>
        <dbReference type="EMBL" id="SQB63351.1"/>
    </source>
</evidence>
<dbReference type="OMA" id="YWIKESN"/>
<dbReference type="EMBL" id="JABCUI010000001">
    <property type="protein sequence ID" value="NMW86248.1"/>
    <property type="molecule type" value="Genomic_DNA"/>
</dbReference>
<keyword evidence="3" id="KW-0808">Transferase</keyword>
<dbReference type="InterPro" id="IPR050266">
    <property type="entry name" value="AB_hydrolase_sf"/>
</dbReference>
<evidence type="ECO:0000313" key="4">
    <source>
        <dbReference type="Proteomes" id="UP000250245"/>
    </source>
</evidence>
<dbReference type="Gene3D" id="3.40.50.1820">
    <property type="entry name" value="alpha/beta hydrolase"/>
    <property type="match status" value="1"/>
</dbReference>
<evidence type="ECO:0000259" key="1">
    <source>
        <dbReference type="Pfam" id="PF12697"/>
    </source>
</evidence>
<dbReference type="Pfam" id="PF12697">
    <property type="entry name" value="Abhydrolase_6"/>
    <property type="match status" value="1"/>
</dbReference>
<dbReference type="InterPro" id="IPR029058">
    <property type="entry name" value="AB_hydrolase_fold"/>
</dbReference>
<reference evidence="2 5" key="2">
    <citation type="submission" date="2020-04" db="EMBL/GenBank/DDBJ databases">
        <title>Antimicrobial susceptibility and clonality of vaginal-derived multi-drug resistant Mobiluncus isolates in China.</title>
        <authorList>
            <person name="Zhang X."/>
        </authorList>
    </citation>
    <scope>NUCLEOTIDE SEQUENCE [LARGE SCALE GENOMIC DNA]</scope>
    <source>
        <strain evidence="2 5">19</strain>
    </source>
</reference>
<dbReference type="GeneID" id="55564729"/>
<accession>A0A2X2YJR1</accession>
<dbReference type="EMBL" id="UASJ01000001">
    <property type="protein sequence ID" value="SQB63351.1"/>
    <property type="molecule type" value="Genomic_DNA"/>
</dbReference>
<evidence type="ECO:0000313" key="2">
    <source>
        <dbReference type="EMBL" id="NMW86248.1"/>
    </source>
</evidence>
<dbReference type="Proteomes" id="UP000250245">
    <property type="component" value="Unassembled WGS sequence"/>
</dbReference>
<dbReference type="PANTHER" id="PTHR43798">
    <property type="entry name" value="MONOACYLGLYCEROL LIPASE"/>
    <property type="match status" value="1"/>
</dbReference>
<gene>
    <name evidence="2" type="ORF">HHJ67_00525</name>
    <name evidence="3" type="ORF">NCTC11820_00119</name>
</gene>
<sequence length="270" mass="30836">MRSGSFTTNLGVIRYWVTDAPLAGKPWLVLLPGLTADHRLFARQIKYFTGRYNLFVWDAPAHYRSRPFELAFDLDDMARWLGEILDVECIERPVLVGQSLGGYISQAFMGLFPGRAEGFVSIDSAPLQKRFYPDWELAALKRMDAITRYIPWSVLKPWGARGTATTKYGRRLVYRFLETYGEAEYRRLMVFGYGMLARAVEKDRAYRIDCPPLLICGQRDHAGDVKTYNRKWSRAIGCPVHWIRGAGHNSNTDRPGEINSLIEGFVGSLQ</sequence>
<evidence type="ECO:0000313" key="5">
    <source>
        <dbReference type="Proteomes" id="UP000553981"/>
    </source>
</evidence>
<dbReference type="AlphaFoldDB" id="A0A2X2YJR1"/>
<protein>
    <submittedName>
        <fullName evidence="3">Acetoin dehydrogenase E2 subunit dihydrolipoyllysine-residue acetyltransferase</fullName>
    </submittedName>
    <submittedName>
        <fullName evidence="2">Alpha/beta hydrolase</fullName>
    </submittedName>
</protein>
<dbReference type="RefSeq" id="WP_013188838.1">
    <property type="nucleotide sequence ID" value="NZ_CP068112.1"/>
</dbReference>
<dbReference type="GO" id="GO:0016740">
    <property type="term" value="F:transferase activity"/>
    <property type="evidence" value="ECO:0007669"/>
    <property type="project" value="UniProtKB-KW"/>
</dbReference>
<dbReference type="GO" id="GO:0016787">
    <property type="term" value="F:hydrolase activity"/>
    <property type="evidence" value="ECO:0007669"/>
    <property type="project" value="UniProtKB-KW"/>
</dbReference>
<dbReference type="Proteomes" id="UP000553981">
    <property type="component" value="Unassembled WGS sequence"/>
</dbReference>
<name>A0A2X2YJR1_9ACTO</name>
<dbReference type="SUPFAM" id="SSF53474">
    <property type="entry name" value="alpha/beta-Hydrolases"/>
    <property type="match status" value="1"/>
</dbReference>